<name>A0A365U6H7_9RHOB</name>
<organism evidence="2 3">
    <name type="scientific">Rhodosalinus halophilus</name>
    <dbReference type="NCBI Taxonomy" id="2259333"/>
    <lineage>
        <taxon>Bacteria</taxon>
        <taxon>Pseudomonadati</taxon>
        <taxon>Pseudomonadota</taxon>
        <taxon>Alphaproteobacteria</taxon>
        <taxon>Rhodobacterales</taxon>
        <taxon>Paracoccaceae</taxon>
        <taxon>Rhodosalinus</taxon>
    </lineage>
</organism>
<reference evidence="2 3" key="1">
    <citation type="submission" date="2018-07" db="EMBL/GenBank/DDBJ databases">
        <title>Rhodosalinus sp. strain E84T genomic sequence and assembly.</title>
        <authorList>
            <person name="Liu Z.-W."/>
            <person name="Lu D.-C."/>
        </authorList>
    </citation>
    <scope>NUCLEOTIDE SEQUENCE [LARGE SCALE GENOMIC DNA]</scope>
    <source>
        <strain evidence="2 3">E84</strain>
    </source>
</reference>
<gene>
    <name evidence="2" type="ORF">DRV85_17260</name>
</gene>
<comment type="caution">
    <text evidence="2">The sequence shown here is derived from an EMBL/GenBank/DDBJ whole genome shotgun (WGS) entry which is preliminary data.</text>
</comment>
<proteinExistence type="predicted"/>
<evidence type="ECO:0000259" key="1">
    <source>
        <dbReference type="Pfam" id="PF08818"/>
    </source>
</evidence>
<dbReference type="Proteomes" id="UP000253370">
    <property type="component" value="Unassembled WGS sequence"/>
</dbReference>
<dbReference type="OrthoDB" id="5951444at2"/>
<sequence>MARTPSPYDDSAPEALLCAVEPARRQAEARRLDALFRAVTGWPPRVWGGRILGYGQYRYTYGSGLSGTWLATGFASGKARHSIHIMPGYAGFGAIRARLGRHRAGKACLYVVRLEDIDLAVLAELVRAGLDDLSRQWPVEPG</sequence>
<keyword evidence="3" id="KW-1185">Reference proteome</keyword>
<evidence type="ECO:0000313" key="3">
    <source>
        <dbReference type="Proteomes" id="UP000253370"/>
    </source>
</evidence>
<dbReference type="AlphaFoldDB" id="A0A365U6H7"/>
<dbReference type="InterPro" id="IPR014922">
    <property type="entry name" value="YdhG-like"/>
</dbReference>
<dbReference type="Pfam" id="PF08818">
    <property type="entry name" value="DUF1801"/>
    <property type="match status" value="1"/>
</dbReference>
<accession>A0A365U6H7</accession>
<evidence type="ECO:0000313" key="2">
    <source>
        <dbReference type="EMBL" id="RBI82921.1"/>
    </source>
</evidence>
<dbReference type="EMBL" id="QNTQ01000024">
    <property type="protein sequence ID" value="RBI82921.1"/>
    <property type="molecule type" value="Genomic_DNA"/>
</dbReference>
<protein>
    <submittedName>
        <fullName evidence="2">DUF1801 domain-containing protein</fullName>
    </submittedName>
</protein>
<feature type="domain" description="YdhG-like" evidence="1">
    <location>
        <begin position="25"/>
        <end position="128"/>
    </location>
</feature>
<dbReference type="RefSeq" id="WP_113290722.1">
    <property type="nucleotide sequence ID" value="NZ_QNTQ01000024.1"/>
</dbReference>